<comment type="caution">
    <text evidence="1">The sequence shown here is derived from an EMBL/GenBank/DDBJ whole genome shotgun (WGS) entry which is preliminary data.</text>
</comment>
<sequence length="105" mass="11685">MGLHLLGLYNIVLTNIAPVTPALKRNLKSNKPVHDKTLKATRLYWTNSNQIKALSPPFDLVIPTDVVYIKDTIAPLISAMEALIGDTGIVLLKYQLRSPEAHHLF</sequence>
<evidence type="ECO:0000313" key="1">
    <source>
        <dbReference type="EMBL" id="KAI8009218.1"/>
    </source>
</evidence>
<name>A0ACC0H8N3_9ERIC</name>
<keyword evidence="2" id="KW-1185">Reference proteome</keyword>
<dbReference type="Proteomes" id="UP001060215">
    <property type="component" value="Chromosome 7"/>
</dbReference>
<protein>
    <submittedName>
        <fullName evidence="1">Uncharacterized protein</fullName>
    </submittedName>
</protein>
<reference evidence="1 2" key="1">
    <citation type="journal article" date="2022" name="Plant J.">
        <title>Chromosome-level genome of Camellia lanceoleosa provides a valuable resource for understanding genome evolution and self-incompatibility.</title>
        <authorList>
            <person name="Gong W."/>
            <person name="Xiao S."/>
            <person name="Wang L."/>
            <person name="Liao Z."/>
            <person name="Chang Y."/>
            <person name="Mo W."/>
            <person name="Hu G."/>
            <person name="Li W."/>
            <person name="Zhao G."/>
            <person name="Zhu H."/>
            <person name="Hu X."/>
            <person name="Ji K."/>
            <person name="Xiang X."/>
            <person name="Song Q."/>
            <person name="Yuan D."/>
            <person name="Jin S."/>
            <person name="Zhang L."/>
        </authorList>
    </citation>
    <scope>NUCLEOTIDE SEQUENCE [LARGE SCALE GENOMIC DNA]</scope>
    <source>
        <strain evidence="1">SQ_2022a</strain>
    </source>
</reference>
<evidence type="ECO:0000313" key="2">
    <source>
        <dbReference type="Proteomes" id="UP001060215"/>
    </source>
</evidence>
<gene>
    <name evidence="1" type="ORF">LOK49_LG07G00272</name>
</gene>
<accession>A0ACC0H8N3</accession>
<organism evidence="1 2">
    <name type="scientific">Camellia lanceoleosa</name>
    <dbReference type="NCBI Taxonomy" id="1840588"/>
    <lineage>
        <taxon>Eukaryota</taxon>
        <taxon>Viridiplantae</taxon>
        <taxon>Streptophyta</taxon>
        <taxon>Embryophyta</taxon>
        <taxon>Tracheophyta</taxon>
        <taxon>Spermatophyta</taxon>
        <taxon>Magnoliopsida</taxon>
        <taxon>eudicotyledons</taxon>
        <taxon>Gunneridae</taxon>
        <taxon>Pentapetalae</taxon>
        <taxon>asterids</taxon>
        <taxon>Ericales</taxon>
        <taxon>Theaceae</taxon>
        <taxon>Camellia</taxon>
    </lineage>
</organism>
<proteinExistence type="predicted"/>
<dbReference type="EMBL" id="CM045764">
    <property type="protein sequence ID" value="KAI8009218.1"/>
    <property type="molecule type" value="Genomic_DNA"/>
</dbReference>